<evidence type="ECO:0000256" key="1">
    <source>
        <dbReference type="ARBA" id="ARBA00004651"/>
    </source>
</evidence>
<feature type="transmembrane region" description="Helical" evidence="7">
    <location>
        <begin position="52"/>
        <end position="72"/>
    </location>
</feature>
<feature type="transmembrane region" description="Helical" evidence="7">
    <location>
        <begin position="301"/>
        <end position="321"/>
    </location>
</feature>
<sequence>MTEPVPRHDAFAALRIPNFRNLMGGTFLITCGLQMQRVALGYTLYLLTRDPLSLGLLGLAEAIPFMGLALFGGHMADRRDKRRMMQVAGAVFMSGTLLLFFASLMRSHVSDALLAGLIYVVVFIEGLARGLYSPASSSLKPFLVPREHYGNSATWSSMSWQAGAILGPALGGFVFAAIGLPGTLAVVVGLIVINILLTGAIDPPAAAKQVASKDPLWRSLGEGLAYVWRTPIILYSISLDMFSVLFGGVMAILPIFAEDILRVGPEGMGILRAAPAVGAVGTMLICAWWPPTRHAWRNLLWSVLGFGVATLVFGLSTNFWISMVALAASGAFDSVSVVIRGTIVQSLTEDHMRGRVAAVNSVFVSASNELGAFESGVAAKLLGVVPSVVFGAAATFATVAYIWRRSRTLFAVRL</sequence>
<dbReference type="AlphaFoldDB" id="A0A4R7P0G6"/>
<gene>
    <name evidence="9" type="ORF">DFR24_3569</name>
</gene>
<evidence type="ECO:0000256" key="3">
    <source>
        <dbReference type="ARBA" id="ARBA00022475"/>
    </source>
</evidence>
<dbReference type="SUPFAM" id="SSF103473">
    <property type="entry name" value="MFS general substrate transporter"/>
    <property type="match status" value="1"/>
</dbReference>
<dbReference type="InterPro" id="IPR010290">
    <property type="entry name" value="TM_effector"/>
</dbReference>
<keyword evidence="4 7" id="KW-0812">Transmembrane</keyword>
<dbReference type="Pfam" id="PF05977">
    <property type="entry name" value="MFS_3"/>
    <property type="match status" value="1"/>
</dbReference>
<protein>
    <submittedName>
        <fullName evidence="9">Sugar phosphate permease</fullName>
    </submittedName>
</protein>
<comment type="subcellular location">
    <subcellularLocation>
        <location evidence="1">Cell membrane</location>
        <topology evidence="1">Multi-pass membrane protein</topology>
    </subcellularLocation>
</comment>
<keyword evidence="6 7" id="KW-0472">Membrane</keyword>
<dbReference type="CDD" id="cd06173">
    <property type="entry name" value="MFS_MefA_like"/>
    <property type="match status" value="1"/>
</dbReference>
<evidence type="ECO:0000313" key="10">
    <source>
        <dbReference type="Proteomes" id="UP000295341"/>
    </source>
</evidence>
<feature type="transmembrane region" description="Helical" evidence="7">
    <location>
        <begin position="184"/>
        <end position="201"/>
    </location>
</feature>
<feature type="transmembrane region" description="Helical" evidence="7">
    <location>
        <begin position="84"/>
        <end position="106"/>
    </location>
</feature>
<dbReference type="PANTHER" id="PTHR23513:SF9">
    <property type="entry name" value="ENTEROBACTIN EXPORTER ENTS"/>
    <property type="match status" value="1"/>
</dbReference>
<evidence type="ECO:0000259" key="8">
    <source>
        <dbReference type="PROSITE" id="PS50850"/>
    </source>
</evidence>
<evidence type="ECO:0000256" key="5">
    <source>
        <dbReference type="ARBA" id="ARBA00022989"/>
    </source>
</evidence>
<dbReference type="OrthoDB" id="7283966at2"/>
<dbReference type="Proteomes" id="UP000295341">
    <property type="component" value="Unassembled WGS sequence"/>
</dbReference>
<proteinExistence type="predicted"/>
<feature type="transmembrane region" description="Helical" evidence="7">
    <location>
        <begin position="232"/>
        <end position="257"/>
    </location>
</feature>
<dbReference type="RefSeq" id="WP_133882733.1">
    <property type="nucleotide sequence ID" value="NZ_MWIN01000007.1"/>
</dbReference>
<organism evidence="9 10">
    <name type="scientific">Panacagrimonas perspica</name>
    <dbReference type="NCBI Taxonomy" id="381431"/>
    <lineage>
        <taxon>Bacteria</taxon>
        <taxon>Pseudomonadati</taxon>
        <taxon>Pseudomonadota</taxon>
        <taxon>Gammaproteobacteria</taxon>
        <taxon>Nevskiales</taxon>
        <taxon>Nevskiaceae</taxon>
        <taxon>Panacagrimonas</taxon>
    </lineage>
</organism>
<keyword evidence="3" id="KW-1003">Cell membrane</keyword>
<dbReference type="InterPro" id="IPR020846">
    <property type="entry name" value="MFS_dom"/>
</dbReference>
<keyword evidence="5 7" id="KW-1133">Transmembrane helix</keyword>
<evidence type="ECO:0000313" key="9">
    <source>
        <dbReference type="EMBL" id="TDU26541.1"/>
    </source>
</evidence>
<dbReference type="GO" id="GO:0005886">
    <property type="term" value="C:plasma membrane"/>
    <property type="evidence" value="ECO:0007669"/>
    <property type="project" value="UniProtKB-SubCell"/>
</dbReference>
<name>A0A4R7P0G6_9GAMM</name>
<dbReference type="PANTHER" id="PTHR23513">
    <property type="entry name" value="INTEGRAL MEMBRANE EFFLUX PROTEIN-RELATED"/>
    <property type="match status" value="1"/>
</dbReference>
<dbReference type="Gene3D" id="1.20.1250.20">
    <property type="entry name" value="MFS general substrate transporter like domains"/>
    <property type="match status" value="1"/>
</dbReference>
<accession>A0A4R7P0G6</accession>
<keyword evidence="2" id="KW-0813">Transport</keyword>
<dbReference type="EMBL" id="SOBT01000010">
    <property type="protein sequence ID" value="TDU26541.1"/>
    <property type="molecule type" value="Genomic_DNA"/>
</dbReference>
<evidence type="ECO:0000256" key="6">
    <source>
        <dbReference type="ARBA" id="ARBA00023136"/>
    </source>
</evidence>
<comment type="caution">
    <text evidence="9">The sequence shown here is derived from an EMBL/GenBank/DDBJ whole genome shotgun (WGS) entry which is preliminary data.</text>
</comment>
<feature type="transmembrane region" description="Helical" evidence="7">
    <location>
        <begin position="381"/>
        <end position="403"/>
    </location>
</feature>
<dbReference type="GO" id="GO:0022857">
    <property type="term" value="F:transmembrane transporter activity"/>
    <property type="evidence" value="ECO:0007669"/>
    <property type="project" value="InterPro"/>
</dbReference>
<evidence type="ECO:0000256" key="4">
    <source>
        <dbReference type="ARBA" id="ARBA00022692"/>
    </source>
</evidence>
<feature type="domain" description="Major facilitator superfamily (MFS) profile" evidence="8">
    <location>
        <begin position="1"/>
        <end position="409"/>
    </location>
</feature>
<reference evidence="9 10" key="1">
    <citation type="submission" date="2019-03" db="EMBL/GenBank/DDBJ databases">
        <title>Genomic Encyclopedia of Type Strains, Phase IV (KMG-IV): sequencing the most valuable type-strain genomes for metagenomic binning, comparative biology and taxonomic classification.</title>
        <authorList>
            <person name="Goeker M."/>
        </authorList>
    </citation>
    <scope>NUCLEOTIDE SEQUENCE [LARGE SCALE GENOMIC DNA]</scope>
    <source>
        <strain evidence="9 10">DSM 26377</strain>
    </source>
</reference>
<dbReference type="InterPro" id="IPR036259">
    <property type="entry name" value="MFS_trans_sf"/>
</dbReference>
<evidence type="ECO:0000256" key="2">
    <source>
        <dbReference type="ARBA" id="ARBA00022448"/>
    </source>
</evidence>
<feature type="transmembrane region" description="Helical" evidence="7">
    <location>
        <begin position="269"/>
        <end position="289"/>
    </location>
</feature>
<dbReference type="PROSITE" id="PS50850">
    <property type="entry name" value="MFS"/>
    <property type="match status" value="1"/>
</dbReference>
<keyword evidence="10" id="KW-1185">Reference proteome</keyword>
<evidence type="ECO:0000256" key="7">
    <source>
        <dbReference type="SAM" id="Phobius"/>
    </source>
</evidence>